<evidence type="ECO:0000256" key="6">
    <source>
        <dbReference type="ARBA" id="ARBA00022605"/>
    </source>
</evidence>
<dbReference type="FunFam" id="3.20.20.70:FF:000075">
    <property type="entry name" value="Tryptophan biosynthesis protein TRP1"/>
    <property type="match status" value="1"/>
</dbReference>
<gene>
    <name evidence="10" type="primary">trpF</name>
    <name evidence="12" type="ORF">V4D31_04185</name>
</gene>
<dbReference type="PANTHER" id="PTHR42894:SF1">
    <property type="entry name" value="N-(5'-PHOSPHORIBOSYL)ANTHRANILATE ISOMERASE"/>
    <property type="match status" value="1"/>
</dbReference>
<evidence type="ECO:0000256" key="3">
    <source>
        <dbReference type="ARBA" id="ARBA00007571"/>
    </source>
</evidence>
<dbReference type="InterPro" id="IPR013785">
    <property type="entry name" value="Aldolase_TIM"/>
</dbReference>
<reference evidence="12" key="1">
    <citation type="submission" date="2024-01" db="EMBL/GenBank/DDBJ databases">
        <title>The first autotrophic representatives of the genus Thermodesulfovibrio.</title>
        <authorList>
            <person name="Maltseva A.I."/>
            <person name="Elcheninov A.G."/>
            <person name="Kublanov I.V."/>
            <person name="Lebedinsky A.V."/>
            <person name="Frolov E.N."/>
        </authorList>
    </citation>
    <scope>NUCLEOTIDE SEQUENCE</scope>
    <source>
        <strain evidence="12">3462-1</strain>
    </source>
</reference>
<evidence type="ECO:0000259" key="11">
    <source>
        <dbReference type="Pfam" id="PF00697"/>
    </source>
</evidence>
<protein>
    <recommendedName>
        <fullName evidence="5 10">N-(5'-phosphoribosyl)anthranilate isomerase</fullName>
        <shortName evidence="10">PRAI</shortName>
        <ecNumber evidence="4 10">5.3.1.24</ecNumber>
    </recommendedName>
</protein>
<dbReference type="AlphaFoldDB" id="A0AAU8H4N7"/>
<evidence type="ECO:0000256" key="9">
    <source>
        <dbReference type="ARBA" id="ARBA00023235"/>
    </source>
</evidence>
<dbReference type="InterPro" id="IPR044643">
    <property type="entry name" value="TrpF_fam"/>
</dbReference>
<keyword evidence="9 10" id="KW-0413">Isomerase</keyword>
<name>A0AAU8H4N7_9BACT</name>
<evidence type="ECO:0000256" key="5">
    <source>
        <dbReference type="ARBA" id="ARBA00022272"/>
    </source>
</evidence>
<dbReference type="CDD" id="cd00405">
    <property type="entry name" value="PRAI"/>
    <property type="match status" value="1"/>
</dbReference>
<dbReference type="KEGG" id="tob:V4D31_04185"/>
<keyword evidence="8 10" id="KW-0057">Aromatic amino acid biosynthesis</keyword>
<evidence type="ECO:0000313" key="12">
    <source>
        <dbReference type="EMBL" id="XCH49366.1"/>
    </source>
</evidence>
<evidence type="ECO:0000256" key="10">
    <source>
        <dbReference type="HAMAP-Rule" id="MF_00135"/>
    </source>
</evidence>
<evidence type="ECO:0000256" key="8">
    <source>
        <dbReference type="ARBA" id="ARBA00023141"/>
    </source>
</evidence>
<evidence type="ECO:0000256" key="7">
    <source>
        <dbReference type="ARBA" id="ARBA00022822"/>
    </source>
</evidence>
<keyword evidence="7 10" id="KW-0822">Tryptophan biosynthesis</keyword>
<evidence type="ECO:0000256" key="2">
    <source>
        <dbReference type="ARBA" id="ARBA00004664"/>
    </source>
</evidence>
<dbReference type="NCBIfam" id="NF002298">
    <property type="entry name" value="PRK01222.1-4"/>
    <property type="match status" value="1"/>
</dbReference>
<dbReference type="GO" id="GO:0004640">
    <property type="term" value="F:phosphoribosylanthranilate isomerase activity"/>
    <property type="evidence" value="ECO:0007669"/>
    <property type="project" value="UniProtKB-UniRule"/>
</dbReference>
<dbReference type="EC" id="5.3.1.24" evidence="4 10"/>
<comment type="pathway">
    <text evidence="2 10">Amino-acid biosynthesis; L-tryptophan biosynthesis; L-tryptophan from chorismate: step 3/5.</text>
</comment>
<dbReference type="EMBL" id="CP144374">
    <property type="protein sequence ID" value="XCH49366.1"/>
    <property type="molecule type" value="Genomic_DNA"/>
</dbReference>
<organism evidence="12">
    <name type="scientific">Thermodesulfovibrio obliviosus</name>
    <dbReference type="NCBI Taxonomy" id="3118332"/>
    <lineage>
        <taxon>Bacteria</taxon>
        <taxon>Pseudomonadati</taxon>
        <taxon>Nitrospirota</taxon>
        <taxon>Thermodesulfovibrionia</taxon>
        <taxon>Thermodesulfovibrionales</taxon>
        <taxon>Thermodesulfovibrionaceae</taxon>
        <taxon>Thermodesulfovibrio</taxon>
    </lineage>
</organism>
<comment type="similarity">
    <text evidence="3 10">Belongs to the TrpF family.</text>
</comment>
<dbReference type="PANTHER" id="PTHR42894">
    <property type="entry name" value="N-(5'-PHOSPHORIBOSYL)ANTHRANILATE ISOMERASE"/>
    <property type="match status" value="1"/>
</dbReference>
<accession>A0AAU8H4N7</accession>
<dbReference type="Pfam" id="PF00697">
    <property type="entry name" value="PRAI"/>
    <property type="match status" value="1"/>
</dbReference>
<dbReference type="InterPro" id="IPR011060">
    <property type="entry name" value="RibuloseP-bd_barrel"/>
</dbReference>
<dbReference type="SUPFAM" id="SSF51366">
    <property type="entry name" value="Ribulose-phoshate binding barrel"/>
    <property type="match status" value="1"/>
</dbReference>
<proteinExistence type="inferred from homology"/>
<dbReference type="HAMAP" id="MF_00135">
    <property type="entry name" value="PRAI"/>
    <property type="match status" value="1"/>
</dbReference>
<evidence type="ECO:0000256" key="4">
    <source>
        <dbReference type="ARBA" id="ARBA00012572"/>
    </source>
</evidence>
<dbReference type="InterPro" id="IPR001240">
    <property type="entry name" value="PRAI_dom"/>
</dbReference>
<comment type="catalytic activity">
    <reaction evidence="1 10">
        <text>N-(5-phospho-beta-D-ribosyl)anthranilate = 1-(2-carboxyphenylamino)-1-deoxy-D-ribulose 5-phosphate</text>
        <dbReference type="Rhea" id="RHEA:21540"/>
        <dbReference type="ChEBI" id="CHEBI:18277"/>
        <dbReference type="ChEBI" id="CHEBI:58613"/>
        <dbReference type="EC" id="5.3.1.24"/>
    </reaction>
</comment>
<dbReference type="Gene3D" id="3.20.20.70">
    <property type="entry name" value="Aldolase class I"/>
    <property type="match status" value="1"/>
</dbReference>
<keyword evidence="6 10" id="KW-0028">Amino-acid biosynthesis</keyword>
<sequence length="230" mass="25933">MNGWQHEVSKRYEMVRVKICGITNLEDALWAAECGADAIGFIFYKKSPRYIEPQKAKEIIKSLPPFVNFVGVFVNEDFEKIKEIMAFTGIDTVQLHGDEPPQVCNNFQRVIKAFRINETGNLPDGKSLKEVLNDYNVSAFLLDSFSKDEYGGTGKTFNWECVKVAKQFGRVILSGGLNIFNVEEAIKKTSPYGVDVSSGVELYKGKKDPELVKKFIEKAKSKKIKGEKDD</sequence>
<dbReference type="GO" id="GO:0000162">
    <property type="term" value="P:L-tryptophan biosynthetic process"/>
    <property type="evidence" value="ECO:0007669"/>
    <property type="project" value="UniProtKB-UniRule"/>
</dbReference>
<evidence type="ECO:0000256" key="1">
    <source>
        <dbReference type="ARBA" id="ARBA00001164"/>
    </source>
</evidence>
<feature type="domain" description="N-(5'phosphoribosyl) anthranilate isomerase (PRAI)" evidence="11">
    <location>
        <begin position="17"/>
        <end position="217"/>
    </location>
</feature>